<dbReference type="AlphaFoldDB" id="Q0V024"/>
<evidence type="ECO:0000313" key="3">
    <source>
        <dbReference type="Proteomes" id="UP000001055"/>
    </source>
</evidence>
<proteinExistence type="predicted"/>
<evidence type="ECO:0000256" key="1">
    <source>
        <dbReference type="SAM" id="MobiDB-lite"/>
    </source>
</evidence>
<dbReference type="EMBL" id="CH445328">
    <property type="protein sequence ID" value="EAT89371.1"/>
    <property type="molecule type" value="Genomic_DNA"/>
</dbReference>
<reference evidence="3" key="1">
    <citation type="journal article" date="2007" name="Plant Cell">
        <title>Dothideomycete-plant interactions illuminated by genome sequencing and EST analysis of the wheat pathogen Stagonospora nodorum.</title>
        <authorList>
            <person name="Hane J.K."/>
            <person name="Lowe R.G."/>
            <person name="Solomon P.S."/>
            <person name="Tan K.C."/>
            <person name="Schoch C.L."/>
            <person name="Spatafora J.W."/>
            <person name="Crous P.W."/>
            <person name="Kodira C."/>
            <person name="Birren B.W."/>
            <person name="Galagan J.E."/>
            <person name="Torriani S.F."/>
            <person name="McDonald B.A."/>
            <person name="Oliver R.P."/>
        </authorList>
    </citation>
    <scope>NUCLEOTIDE SEQUENCE [LARGE SCALE GENOMIC DNA]</scope>
    <source>
        <strain evidence="3">SN15 / ATCC MYA-4574 / FGSC 10173</strain>
    </source>
</reference>
<accession>Q0V024</accession>
<evidence type="ECO:0000313" key="2">
    <source>
        <dbReference type="EMBL" id="EAT89371.1"/>
    </source>
</evidence>
<dbReference type="RefSeq" id="XP_001793239.1">
    <property type="nucleotide sequence ID" value="XM_001793187.1"/>
</dbReference>
<name>Q0V024_PHANO</name>
<sequence length="98" mass="10365">MCMHLKVSPTVNASNGFDKCTGAQTRYRVDASSATTCLGAVIIDLGVRTITGPPGTDYDDGVEQGKSDQCRDPDGPTRSTVQHEPHSEPSNSAKTIDV</sequence>
<gene>
    <name evidence="2" type="ORF">SNOG_02640</name>
</gene>
<feature type="compositionally biased region" description="Basic and acidic residues" evidence="1">
    <location>
        <begin position="63"/>
        <end position="87"/>
    </location>
</feature>
<dbReference type="KEGG" id="pno:SNOG_02640"/>
<dbReference type="Proteomes" id="UP000001055">
    <property type="component" value="Unassembled WGS sequence"/>
</dbReference>
<dbReference type="HOGENOM" id="CLU_2334360_0_0_1"/>
<protein>
    <submittedName>
        <fullName evidence="2">Uncharacterized protein</fullName>
    </submittedName>
</protein>
<dbReference type="InParanoid" id="Q0V024"/>
<feature type="compositionally biased region" description="Polar residues" evidence="1">
    <location>
        <begin position="88"/>
        <end position="98"/>
    </location>
</feature>
<dbReference type="GeneID" id="5970096"/>
<feature type="region of interest" description="Disordered" evidence="1">
    <location>
        <begin position="49"/>
        <end position="98"/>
    </location>
</feature>
<organism evidence="2 3">
    <name type="scientific">Phaeosphaeria nodorum (strain SN15 / ATCC MYA-4574 / FGSC 10173)</name>
    <name type="common">Glume blotch fungus</name>
    <name type="synonym">Parastagonospora nodorum</name>
    <dbReference type="NCBI Taxonomy" id="321614"/>
    <lineage>
        <taxon>Eukaryota</taxon>
        <taxon>Fungi</taxon>
        <taxon>Dikarya</taxon>
        <taxon>Ascomycota</taxon>
        <taxon>Pezizomycotina</taxon>
        <taxon>Dothideomycetes</taxon>
        <taxon>Pleosporomycetidae</taxon>
        <taxon>Pleosporales</taxon>
        <taxon>Pleosporineae</taxon>
        <taxon>Phaeosphaeriaceae</taxon>
        <taxon>Parastagonospora</taxon>
    </lineage>
</organism>